<sequence>MGYQQGLSGLAGASNALDVIGNNIANANTVGFKSSTAQFSDMYANSIATSVNTQIGIGTALASVQQQFGQGTINTTNSSLDVAINGNGFFQMSNNGTITYTRDGTFQRDKNGYIVNSQGLNLMGYAADKNGVINTAQTVPLQAPTTNIAPTATTKITGQFNLNSQDTVPTKTPFDATDTTTYNYSTSIQVYDSLGGSQAVNMYFVKTAAGTWEAYAGVQGGTTNDLGTIQFDSSGAISGTTTGSPATPTAALGQFQFTVPNTDGSATPQTLTLDLTGTTQYGGKDGVNNLAQDGYASGTLTTFTIGTDGKLTGNYSNGQTAVLGQIALANFNNPNGLVNIGGNQYAETAASGVPQISVPGSTNHGTLQGSALENSNVDLTSQLVNLITAQRNYQANAQTIKTQQTVDQTLINL</sequence>
<evidence type="ECO:0000259" key="8">
    <source>
        <dbReference type="Pfam" id="PF07559"/>
    </source>
</evidence>
<feature type="domain" description="Flagellar basal body rod protein N-terminal" evidence="6">
    <location>
        <begin position="6"/>
        <end position="33"/>
    </location>
</feature>
<dbReference type="InterPro" id="IPR020013">
    <property type="entry name" value="Flagellar_FlgE/F/G"/>
</dbReference>
<dbReference type="InterPro" id="IPR010930">
    <property type="entry name" value="Flg_bb/hook_C_dom"/>
</dbReference>
<keyword evidence="4 5" id="KW-0975">Bacterial flagellum</keyword>
<keyword evidence="10" id="KW-0966">Cell projection</keyword>
<dbReference type="AlphaFoldDB" id="B9BZ66"/>
<evidence type="ECO:0000256" key="2">
    <source>
        <dbReference type="ARBA" id="ARBA00009677"/>
    </source>
</evidence>
<comment type="similarity">
    <text evidence="2 5">Belongs to the flagella basal body rod proteins family.</text>
</comment>
<dbReference type="Pfam" id="PF06429">
    <property type="entry name" value="Flg_bbr_C"/>
    <property type="match status" value="1"/>
</dbReference>
<evidence type="ECO:0000313" key="11">
    <source>
        <dbReference type="Proteomes" id="UP000004535"/>
    </source>
</evidence>
<dbReference type="GO" id="GO:0071978">
    <property type="term" value="P:bacterial-type flagellum-dependent swarming motility"/>
    <property type="evidence" value="ECO:0007669"/>
    <property type="project" value="TreeGrafter"/>
</dbReference>
<dbReference type="Pfam" id="PF22692">
    <property type="entry name" value="LlgE_F_G_D1"/>
    <property type="match status" value="1"/>
</dbReference>
<evidence type="ECO:0000313" key="10">
    <source>
        <dbReference type="EMBL" id="EEE03914.1"/>
    </source>
</evidence>
<dbReference type="Pfam" id="PF00460">
    <property type="entry name" value="Flg_bb_rod"/>
    <property type="match status" value="1"/>
</dbReference>
<gene>
    <name evidence="10" type="ORF">BURMUCGD2_3297</name>
</gene>
<dbReference type="InterPro" id="IPR011491">
    <property type="entry name" value="FlgE_D2"/>
</dbReference>
<dbReference type="PANTHER" id="PTHR30435:SF1">
    <property type="entry name" value="FLAGELLAR HOOK PROTEIN FLGE"/>
    <property type="match status" value="1"/>
</dbReference>
<dbReference type="Pfam" id="PF07559">
    <property type="entry name" value="FlgE_D2"/>
    <property type="match status" value="1"/>
</dbReference>
<dbReference type="GO" id="GO:0005829">
    <property type="term" value="C:cytosol"/>
    <property type="evidence" value="ECO:0007669"/>
    <property type="project" value="TreeGrafter"/>
</dbReference>
<evidence type="ECO:0000259" key="9">
    <source>
        <dbReference type="Pfam" id="PF22692"/>
    </source>
</evidence>
<dbReference type="PANTHER" id="PTHR30435">
    <property type="entry name" value="FLAGELLAR PROTEIN"/>
    <property type="match status" value="1"/>
</dbReference>
<dbReference type="InterPro" id="IPR053967">
    <property type="entry name" value="LlgE_F_G-like_D1"/>
</dbReference>
<evidence type="ECO:0000256" key="4">
    <source>
        <dbReference type="ARBA" id="ARBA00023143"/>
    </source>
</evidence>
<comment type="caution">
    <text evidence="10">The sequence shown here is derived from an EMBL/GenBank/DDBJ whole genome shotgun (WGS) entry which is preliminary data.</text>
</comment>
<accession>B9BZ66</accession>
<dbReference type="GO" id="GO:0009425">
    <property type="term" value="C:bacterial-type flagellum basal body"/>
    <property type="evidence" value="ECO:0007669"/>
    <property type="project" value="UniProtKB-SubCell"/>
</dbReference>
<protein>
    <recommendedName>
        <fullName evidence="3 5">Flagellar hook protein FlgE</fullName>
    </recommendedName>
</protein>
<feature type="domain" description="Flagellar hook protein FlgE D2" evidence="8">
    <location>
        <begin position="161"/>
        <end position="295"/>
    </location>
</feature>
<comment type="subcellular location">
    <subcellularLocation>
        <location evidence="1 5">Bacterial flagellum basal body</location>
    </subcellularLocation>
</comment>
<comment type="function">
    <text evidence="5">A flexible structure which links the flagellar filament to the drive apparatus in the basal body.</text>
</comment>
<evidence type="ECO:0000259" key="7">
    <source>
        <dbReference type="Pfam" id="PF06429"/>
    </source>
</evidence>
<dbReference type="RefSeq" id="WP_006408030.1">
    <property type="nucleotide sequence ID" value="NZ_ACFC01000020.1"/>
</dbReference>
<feature type="domain" description="Flagellar basal-body/hook protein C-terminal" evidence="7">
    <location>
        <begin position="370"/>
        <end position="413"/>
    </location>
</feature>
<evidence type="ECO:0000256" key="5">
    <source>
        <dbReference type="RuleBase" id="RU362116"/>
    </source>
</evidence>
<dbReference type="InterPro" id="IPR019776">
    <property type="entry name" value="Flagellar_basal_body_rod_CS"/>
</dbReference>
<dbReference type="PROSITE" id="PS00588">
    <property type="entry name" value="FLAGELLA_BB_ROD"/>
    <property type="match status" value="1"/>
</dbReference>
<keyword evidence="10" id="KW-0969">Cilium</keyword>
<dbReference type="GO" id="GO:0009424">
    <property type="term" value="C:bacterial-type flagellum hook"/>
    <property type="evidence" value="ECO:0007669"/>
    <property type="project" value="TreeGrafter"/>
</dbReference>
<organism evidence="10 11">
    <name type="scientific">Burkholderia multivorans CGD2</name>
    <dbReference type="NCBI Taxonomy" id="513052"/>
    <lineage>
        <taxon>Bacteria</taxon>
        <taxon>Pseudomonadati</taxon>
        <taxon>Pseudomonadota</taxon>
        <taxon>Betaproteobacteria</taxon>
        <taxon>Burkholderiales</taxon>
        <taxon>Burkholderiaceae</taxon>
        <taxon>Burkholderia</taxon>
        <taxon>Burkholderia cepacia complex</taxon>
    </lineage>
</organism>
<dbReference type="SUPFAM" id="SSF117143">
    <property type="entry name" value="Flagellar hook protein flgE"/>
    <property type="match status" value="1"/>
</dbReference>
<keyword evidence="10" id="KW-0282">Flagellum</keyword>
<dbReference type="InterPro" id="IPR037925">
    <property type="entry name" value="FlgE/F/G-like"/>
</dbReference>
<dbReference type="InterPro" id="IPR001444">
    <property type="entry name" value="Flag_bb_rod_N"/>
</dbReference>
<dbReference type="Proteomes" id="UP000004535">
    <property type="component" value="Unassembled WGS sequence"/>
</dbReference>
<evidence type="ECO:0000256" key="3">
    <source>
        <dbReference type="ARBA" id="ARBA00019015"/>
    </source>
</evidence>
<dbReference type="Gene3D" id="2.60.98.20">
    <property type="entry name" value="Flagellar hook protein FlgE"/>
    <property type="match status" value="1"/>
</dbReference>
<feature type="domain" description="Flagellar hook protein FlgE/F/G-like D1" evidence="9">
    <location>
        <begin position="83"/>
        <end position="140"/>
    </location>
</feature>
<evidence type="ECO:0000259" key="6">
    <source>
        <dbReference type="Pfam" id="PF00460"/>
    </source>
</evidence>
<evidence type="ECO:0000256" key="1">
    <source>
        <dbReference type="ARBA" id="ARBA00004117"/>
    </source>
</evidence>
<proteinExistence type="inferred from homology"/>
<dbReference type="NCBIfam" id="TIGR03506">
    <property type="entry name" value="FlgEFG_subfam"/>
    <property type="match status" value="1"/>
</dbReference>
<reference evidence="10 11" key="1">
    <citation type="journal article" date="2012" name="J. Bacteriol.">
        <title>Draft Genome Sequence Determination for Cystic Fibrosis and Chronic Granulomatous Disease Burkholderia multivorans Isolates.</title>
        <authorList>
            <person name="Varga J.J."/>
            <person name="Losada L."/>
            <person name="Zelazny A.M."/>
            <person name="Brinkac L."/>
            <person name="Harkins D."/>
            <person name="Radune D."/>
            <person name="Hostetler J."/>
            <person name="Sampaio E.P."/>
            <person name="Ronning C.M."/>
            <person name="Nierman W.C."/>
            <person name="Greenberg D.E."/>
            <person name="Holland S.M."/>
            <person name="Goldberg J.B."/>
        </authorList>
    </citation>
    <scope>NUCLEOTIDE SEQUENCE [LARGE SCALE GENOMIC DNA]</scope>
    <source>
        <strain evidence="10 11">CGD2</strain>
    </source>
</reference>
<dbReference type="InterPro" id="IPR037058">
    <property type="entry name" value="Falgellar_hook_FlgE_sf"/>
</dbReference>
<name>B9BZ66_9BURK</name>
<dbReference type="NCBIfam" id="NF004238">
    <property type="entry name" value="PRK05682.1-1"/>
    <property type="match status" value="1"/>
</dbReference>
<dbReference type="EMBL" id="ACFC01000020">
    <property type="protein sequence ID" value="EEE03914.1"/>
    <property type="molecule type" value="Genomic_DNA"/>
</dbReference>